<name>A0ABN8YHX6_RANTA</name>
<feature type="compositionally biased region" description="Basic residues" evidence="1">
    <location>
        <begin position="102"/>
        <end position="113"/>
    </location>
</feature>
<reference evidence="2" key="1">
    <citation type="submission" date="2023-04" db="EMBL/GenBank/DDBJ databases">
        <authorList>
            <consortium name="ELIXIR-Norway"/>
        </authorList>
    </citation>
    <scope>NUCLEOTIDE SEQUENCE [LARGE SCALE GENOMIC DNA]</scope>
</reference>
<organism evidence="2 3">
    <name type="scientific">Rangifer tarandus platyrhynchus</name>
    <name type="common">Svalbard reindeer</name>
    <dbReference type="NCBI Taxonomy" id="3082113"/>
    <lineage>
        <taxon>Eukaryota</taxon>
        <taxon>Metazoa</taxon>
        <taxon>Chordata</taxon>
        <taxon>Craniata</taxon>
        <taxon>Vertebrata</taxon>
        <taxon>Euteleostomi</taxon>
        <taxon>Mammalia</taxon>
        <taxon>Eutheria</taxon>
        <taxon>Laurasiatheria</taxon>
        <taxon>Artiodactyla</taxon>
        <taxon>Ruminantia</taxon>
        <taxon>Pecora</taxon>
        <taxon>Cervidae</taxon>
        <taxon>Odocoileinae</taxon>
        <taxon>Rangifer</taxon>
    </lineage>
</organism>
<gene>
    <name evidence="2" type="ORF">MRATA1EN1_LOCUS10126</name>
</gene>
<dbReference type="Proteomes" id="UP001176941">
    <property type="component" value="Chromosome 20"/>
</dbReference>
<feature type="region of interest" description="Disordered" evidence="1">
    <location>
        <begin position="1"/>
        <end position="117"/>
    </location>
</feature>
<accession>A0ABN8YHX6</accession>
<sequence length="190" mass="20428">MLVVVSRPQTDPSAGALGGLDDHRKHVRARTRGEAEARTHTLLPGPRGDPATPLPATNPRAENTSARQFTLACPRKQKSKSRAWKQPKRPSPVRDAHAAHGSWRRRGKRKHWSRSGETAVTPLAEVRSLGAPGERHVVTVSSEPTSLGGSLRLPPPYVSTHTQADGGDFRVPREVPPAPAPGSRACAVGR</sequence>
<evidence type="ECO:0000256" key="1">
    <source>
        <dbReference type="SAM" id="MobiDB-lite"/>
    </source>
</evidence>
<evidence type="ECO:0000313" key="3">
    <source>
        <dbReference type="Proteomes" id="UP001176941"/>
    </source>
</evidence>
<feature type="compositionally biased region" description="Basic residues" evidence="1">
    <location>
        <begin position="75"/>
        <end position="88"/>
    </location>
</feature>
<protein>
    <submittedName>
        <fullName evidence="2">Uncharacterized protein</fullName>
    </submittedName>
</protein>
<evidence type="ECO:0000313" key="2">
    <source>
        <dbReference type="EMBL" id="CAI9161164.1"/>
    </source>
</evidence>
<proteinExistence type="predicted"/>
<keyword evidence="3" id="KW-1185">Reference proteome</keyword>
<dbReference type="EMBL" id="OX459956">
    <property type="protein sequence ID" value="CAI9161164.1"/>
    <property type="molecule type" value="Genomic_DNA"/>
</dbReference>
<feature type="region of interest" description="Disordered" evidence="1">
    <location>
        <begin position="140"/>
        <end position="170"/>
    </location>
</feature>